<protein>
    <submittedName>
        <fullName evidence="1">Uncharacterized protein</fullName>
    </submittedName>
</protein>
<feature type="non-terminal residue" evidence="1">
    <location>
        <position position="1"/>
    </location>
</feature>
<evidence type="ECO:0000313" key="2">
    <source>
        <dbReference type="Proteomes" id="UP001328107"/>
    </source>
</evidence>
<keyword evidence="2" id="KW-1185">Reference proteome</keyword>
<organism evidence="1 2">
    <name type="scientific">Pristionchus mayeri</name>
    <dbReference type="NCBI Taxonomy" id="1317129"/>
    <lineage>
        <taxon>Eukaryota</taxon>
        <taxon>Metazoa</taxon>
        <taxon>Ecdysozoa</taxon>
        <taxon>Nematoda</taxon>
        <taxon>Chromadorea</taxon>
        <taxon>Rhabditida</taxon>
        <taxon>Rhabditina</taxon>
        <taxon>Diplogasteromorpha</taxon>
        <taxon>Diplogasteroidea</taxon>
        <taxon>Neodiplogasteridae</taxon>
        <taxon>Pristionchus</taxon>
    </lineage>
</organism>
<dbReference type="Proteomes" id="UP001328107">
    <property type="component" value="Unassembled WGS sequence"/>
</dbReference>
<dbReference type="EMBL" id="BTRK01000003">
    <property type="protein sequence ID" value="GMR41046.1"/>
    <property type="molecule type" value="Genomic_DNA"/>
</dbReference>
<comment type="caution">
    <text evidence="1">The sequence shown here is derived from an EMBL/GenBank/DDBJ whole genome shotgun (WGS) entry which is preliminary data.</text>
</comment>
<sequence length="64" mass="7489">FTNVCWDLSALTNGCAFTAGMDIERIYVLCRKHSIRHVSLNFTRITFSNIREFVNSLFNCLIWE</sequence>
<proteinExistence type="predicted"/>
<accession>A0AAN5CG73</accession>
<gene>
    <name evidence="1" type="ORF">PMAYCL1PPCAC_11241</name>
</gene>
<name>A0AAN5CG73_9BILA</name>
<reference evidence="2" key="1">
    <citation type="submission" date="2022-10" db="EMBL/GenBank/DDBJ databases">
        <title>Genome assembly of Pristionchus species.</title>
        <authorList>
            <person name="Yoshida K."/>
            <person name="Sommer R.J."/>
        </authorList>
    </citation>
    <scope>NUCLEOTIDE SEQUENCE [LARGE SCALE GENOMIC DNA]</scope>
    <source>
        <strain evidence="2">RS5460</strain>
    </source>
</reference>
<dbReference type="AlphaFoldDB" id="A0AAN5CG73"/>
<evidence type="ECO:0000313" key="1">
    <source>
        <dbReference type="EMBL" id="GMR41046.1"/>
    </source>
</evidence>